<evidence type="ECO:0000313" key="2">
    <source>
        <dbReference type="EMBL" id="OEY98225.1"/>
    </source>
</evidence>
<dbReference type="SUPFAM" id="SSF54523">
    <property type="entry name" value="Pili subunits"/>
    <property type="match status" value="1"/>
</dbReference>
<dbReference type="STRING" id="1262585.BJI46_01000"/>
<keyword evidence="1" id="KW-0812">Transmembrane</keyword>
<accession>A0A1E7RGC6</accession>
<organism evidence="2 3">
    <name type="scientific">Acinetobacter qingfengensis</name>
    <dbReference type="NCBI Taxonomy" id="1262585"/>
    <lineage>
        <taxon>Bacteria</taxon>
        <taxon>Pseudomonadati</taxon>
        <taxon>Pseudomonadota</taxon>
        <taxon>Gammaproteobacteria</taxon>
        <taxon>Moraxellales</taxon>
        <taxon>Moraxellaceae</taxon>
        <taxon>Acinetobacter</taxon>
    </lineage>
</organism>
<sequence>MEKHFLPNKSCKGLTITELLVSIFITSAIVVLAIPHFSSLIANLESKKTITFINTVLNDSKHRAFIHHDRIAICGSHDQISCSDDGWSTGLLVFIDQKSPDRIRQSEETILHYYALNLKHGSLSWKGAAGRNLVFQSDSGLPRGSQGSFFYCANDAVNSRRLILSYMGNTRHETIQQCED</sequence>
<evidence type="ECO:0000256" key="1">
    <source>
        <dbReference type="SAM" id="Phobius"/>
    </source>
</evidence>
<dbReference type="OrthoDB" id="6120962at2"/>
<reference evidence="2 3" key="1">
    <citation type="submission" date="2016-09" db="EMBL/GenBank/DDBJ databases">
        <authorList>
            <person name="Capua I."/>
            <person name="De Benedictis P."/>
            <person name="Joannis T."/>
            <person name="Lombin L.H."/>
            <person name="Cattoli G."/>
        </authorList>
    </citation>
    <scope>NUCLEOTIDE SEQUENCE [LARGE SCALE GENOMIC DNA]</scope>
    <source>
        <strain evidence="2 3">ANC 4671</strain>
    </source>
</reference>
<keyword evidence="1" id="KW-0472">Membrane</keyword>
<dbReference type="Gene3D" id="3.55.40.10">
    <property type="entry name" value="minor pseudopilin epsh domain"/>
    <property type="match status" value="1"/>
</dbReference>
<dbReference type="InterPro" id="IPR045584">
    <property type="entry name" value="Pilin-like"/>
</dbReference>
<dbReference type="RefSeq" id="WP_070068606.1">
    <property type="nucleotide sequence ID" value="NZ_VXKN01000006.1"/>
</dbReference>
<comment type="caution">
    <text evidence="2">The sequence shown here is derived from an EMBL/GenBank/DDBJ whole genome shotgun (WGS) entry which is preliminary data.</text>
</comment>
<protein>
    <submittedName>
        <fullName evidence="2">Uncharacterized protein</fullName>
    </submittedName>
</protein>
<keyword evidence="1" id="KW-1133">Transmembrane helix</keyword>
<name>A0A1E7RGC6_9GAMM</name>
<gene>
    <name evidence="2" type="ORF">BJI46_01000</name>
</gene>
<keyword evidence="3" id="KW-1185">Reference proteome</keyword>
<dbReference type="AlphaFoldDB" id="A0A1E7RGC6"/>
<feature type="transmembrane region" description="Helical" evidence="1">
    <location>
        <begin position="20"/>
        <end position="42"/>
    </location>
</feature>
<dbReference type="EMBL" id="MKKK01000001">
    <property type="protein sequence ID" value="OEY98225.1"/>
    <property type="molecule type" value="Genomic_DNA"/>
</dbReference>
<evidence type="ECO:0000313" key="3">
    <source>
        <dbReference type="Proteomes" id="UP000185895"/>
    </source>
</evidence>
<dbReference type="Proteomes" id="UP000185895">
    <property type="component" value="Unassembled WGS sequence"/>
</dbReference>
<proteinExistence type="predicted"/>